<proteinExistence type="predicted"/>
<dbReference type="EMBL" id="LT906446">
    <property type="protein sequence ID" value="SNU96985.1"/>
    <property type="molecule type" value="Genomic_DNA"/>
</dbReference>
<dbReference type="GeneID" id="78506704"/>
<keyword evidence="2" id="KW-1185">Reference proteome</keyword>
<protein>
    <submittedName>
        <fullName evidence="1">Uncharacterized protein</fullName>
    </submittedName>
</protein>
<dbReference type="Proteomes" id="UP000215383">
    <property type="component" value="Chromosome 1"/>
</dbReference>
<dbReference type="eggNOG" id="ENOG5032R2I">
    <property type="taxonomic scope" value="Bacteria"/>
</dbReference>
<organism evidence="1 2">
    <name type="scientific">Megamonas hypermegale</name>
    <dbReference type="NCBI Taxonomy" id="158847"/>
    <lineage>
        <taxon>Bacteria</taxon>
        <taxon>Bacillati</taxon>
        <taxon>Bacillota</taxon>
        <taxon>Negativicutes</taxon>
        <taxon>Selenomonadales</taxon>
        <taxon>Selenomonadaceae</taxon>
        <taxon>Megamonas</taxon>
    </lineage>
</organism>
<dbReference type="RefSeq" id="WP_027889716.1">
    <property type="nucleotide sequence ID" value="NZ_LT906446.1"/>
</dbReference>
<evidence type="ECO:0000313" key="1">
    <source>
        <dbReference type="EMBL" id="SNU96985.1"/>
    </source>
</evidence>
<sequence>MAIQMQQRYFYYGAILDTFILKNPGCSPTLISKEDVEHRQIYKILTSEAKGEYILFFKYTTNCNSETENYRSWTFSFLDKDRDLLKKYNEKYPIFICLLCEQKPLNKSKIAILKYEEFLKVTNKTSITIGLKKSSSTFLLFKGTSRERNKAYKFPTKRIEQKLESI</sequence>
<name>A0A239TH61_9FIRM</name>
<gene>
    <name evidence="1" type="ORF">SAMEA4364220_00677</name>
</gene>
<evidence type="ECO:0000313" key="2">
    <source>
        <dbReference type="Proteomes" id="UP000215383"/>
    </source>
</evidence>
<accession>A0A239TH61</accession>
<dbReference type="AlphaFoldDB" id="A0A239TH61"/>
<reference evidence="1 2" key="1">
    <citation type="submission" date="2017-06" db="EMBL/GenBank/DDBJ databases">
        <authorList>
            <consortium name="Pathogen Informatics"/>
        </authorList>
    </citation>
    <scope>NUCLEOTIDE SEQUENCE [LARGE SCALE GENOMIC DNA]</scope>
    <source>
        <strain evidence="1 2">NCTC10570</strain>
    </source>
</reference>